<accession>A0A381SQ50</accession>
<dbReference type="EMBL" id="UINC01003340">
    <property type="protein sequence ID" value="SVA05451.1"/>
    <property type="molecule type" value="Genomic_DNA"/>
</dbReference>
<evidence type="ECO:0000313" key="1">
    <source>
        <dbReference type="EMBL" id="SVA05451.1"/>
    </source>
</evidence>
<proteinExistence type="predicted"/>
<dbReference type="AlphaFoldDB" id="A0A381SQ50"/>
<feature type="non-terminal residue" evidence="1">
    <location>
        <position position="1"/>
    </location>
</feature>
<name>A0A381SQ50_9ZZZZ</name>
<reference evidence="1" key="1">
    <citation type="submission" date="2018-05" db="EMBL/GenBank/DDBJ databases">
        <authorList>
            <person name="Lanie J.A."/>
            <person name="Ng W.-L."/>
            <person name="Kazmierczak K.M."/>
            <person name="Andrzejewski T.M."/>
            <person name="Davidsen T.M."/>
            <person name="Wayne K.J."/>
            <person name="Tettelin H."/>
            <person name="Glass J.I."/>
            <person name="Rusch D."/>
            <person name="Podicherti R."/>
            <person name="Tsui H.-C.T."/>
            <person name="Winkler M.E."/>
        </authorList>
    </citation>
    <scope>NUCLEOTIDE SEQUENCE</scope>
</reference>
<protein>
    <submittedName>
        <fullName evidence="1">Uncharacterized protein</fullName>
    </submittedName>
</protein>
<gene>
    <name evidence="1" type="ORF">METZ01_LOCUS58305</name>
</gene>
<sequence length="76" mass="7758">PVVTDQVVMKALTVHGGAGGTNRSIAEAAEVLNGGAFPTGPLLGEVVGLAGIDHAMDLLNRTADRDAVRAVLVHHH</sequence>
<organism evidence="1">
    <name type="scientific">marine metagenome</name>
    <dbReference type="NCBI Taxonomy" id="408172"/>
    <lineage>
        <taxon>unclassified sequences</taxon>
        <taxon>metagenomes</taxon>
        <taxon>ecological metagenomes</taxon>
    </lineage>
</organism>